<sequence length="583" mass="63123">MSVTESSSRRSVGPNNTWMNGSHTEVNTTWESSMCAGSPKNGEQPAQTPLRNGSVSTSSVTAVATQQTRSPMVTVHQPYRGIPLSVFGVESELEKYAGANMENAVPVKFVYKSAAARMPGSMVRGNMASSQRPSQRSPIAVIDGGDGGHGGEFSSGDTGASATPLERTGGCGSTMNGSGRNVSTRALTNNNGNKRAVAIVHLGGDEEGTAGGTFTGPETGYCPIAHRMVEAEEKHLSYGAVELRPSELNRGNTAERQRRLQQRRRQVQYGKETVGYTKYISVVPNRWEREFQNPMHPITPRPEFDCSKRTFDRYLNVWRRQLHLWDEYDPHNVAPQYTKIGIPTLGRLGLERVQNVPDEQQCGLLSFTPTTAQGITGGTACTPVVPRHVRREMSLSMPSALHQRSVPYPMSGFSTLSGPHSSSAGAPNVRSSSVCGGGSCSITNTPHTPYYGSTRSNSSYPLPFLSVLAQPTIYSPHWPDSSRQSSPNPHGTQRSYGYSYNSGGACSSVPAGCGMYMEGGNHYPNSSYSCRNHNSPYGGYRGTPHSSPNVYHYPYYNNGGSMNMAPPSPMCVGHEAWSNSQRQ</sequence>
<evidence type="ECO:0000256" key="2">
    <source>
        <dbReference type="ARBA" id="ARBA00022884"/>
    </source>
</evidence>
<dbReference type="GO" id="GO:0051028">
    <property type="term" value="P:mRNA transport"/>
    <property type="evidence" value="ECO:0007669"/>
    <property type="project" value="TreeGrafter"/>
</dbReference>
<gene>
    <name evidence="5" type="ORF">TCIL3000_3_1010</name>
</gene>
<dbReference type="Gene3D" id="1.10.8.1120">
    <property type="entry name" value="Histone RNA hairpin-binding protein RNA-binding domain"/>
    <property type="match status" value="1"/>
</dbReference>
<feature type="compositionally biased region" description="Polar residues" evidence="3">
    <location>
        <begin position="1"/>
        <end position="32"/>
    </location>
</feature>
<dbReference type="EMBL" id="HE575316">
    <property type="protein sequence ID" value="CCC89676.1"/>
    <property type="molecule type" value="Genomic_DNA"/>
</dbReference>
<dbReference type="InterPro" id="IPR038294">
    <property type="entry name" value="SLBP_RNA_bind_sf"/>
</dbReference>
<reference evidence="5" key="1">
    <citation type="journal article" date="2012" name="Proc. Natl. Acad. Sci. U.S.A.">
        <title>Antigenic diversity is generated by distinct evolutionary mechanisms in African trypanosome species.</title>
        <authorList>
            <person name="Jackson A.P."/>
            <person name="Berry A."/>
            <person name="Aslett M."/>
            <person name="Allison H.C."/>
            <person name="Burton P."/>
            <person name="Vavrova-Anderson J."/>
            <person name="Brown R."/>
            <person name="Browne H."/>
            <person name="Corton N."/>
            <person name="Hauser H."/>
            <person name="Gamble J."/>
            <person name="Gilderthorp R."/>
            <person name="Marcello L."/>
            <person name="McQuillan J."/>
            <person name="Otto T.D."/>
            <person name="Quail M.A."/>
            <person name="Sanders M.J."/>
            <person name="van Tonder A."/>
            <person name="Ginger M.L."/>
            <person name="Field M.C."/>
            <person name="Barry J.D."/>
            <person name="Hertz-Fowler C."/>
            <person name="Berriman M."/>
        </authorList>
    </citation>
    <scope>NUCLEOTIDE SEQUENCE</scope>
    <source>
        <strain evidence="5">IL3000</strain>
    </source>
</reference>
<dbReference type="GO" id="GO:0071204">
    <property type="term" value="C:histone pre-mRNA 3'end processing complex"/>
    <property type="evidence" value="ECO:0007669"/>
    <property type="project" value="TreeGrafter"/>
</dbReference>
<dbReference type="FunFam" id="1.10.8.1120:FF:000001">
    <property type="entry name" value="Histone RNA hairpin-binding protein-like"/>
    <property type="match status" value="1"/>
</dbReference>
<evidence type="ECO:0000259" key="4">
    <source>
        <dbReference type="Pfam" id="PF15247"/>
    </source>
</evidence>
<organism evidence="5">
    <name type="scientific">Trypanosoma congolense (strain IL3000)</name>
    <dbReference type="NCBI Taxonomy" id="1068625"/>
    <lineage>
        <taxon>Eukaryota</taxon>
        <taxon>Discoba</taxon>
        <taxon>Euglenozoa</taxon>
        <taxon>Kinetoplastea</taxon>
        <taxon>Metakinetoplastina</taxon>
        <taxon>Trypanosomatida</taxon>
        <taxon>Trypanosomatidae</taxon>
        <taxon>Trypanosoma</taxon>
        <taxon>Nannomonas</taxon>
    </lineage>
</organism>
<dbReference type="PANTHER" id="PTHR17408">
    <property type="entry name" value="HISTONE RNA HAIRPIN-BINDING PROTEIN"/>
    <property type="match status" value="1"/>
</dbReference>
<evidence type="ECO:0000256" key="3">
    <source>
        <dbReference type="SAM" id="MobiDB-lite"/>
    </source>
</evidence>
<dbReference type="PANTHER" id="PTHR17408:SF0">
    <property type="entry name" value="HISTONE RNA HAIRPIN-BINDING PROTEIN"/>
    <property type="match status" value="1"/>
</dbReference>
<feature type="region of interest" description="Disordered" evidence="3">
    <location>
        <begin position="1"/>
        <end position="64"/>
    </location>
</feature>
<evidence type="ECO:0000313" key="5">
    <source>
        <dbReference type="EMBL" id="CCC89676.1"/>
    </source>
</evidence>
<feature type="compositionally biased region" description="Polar residues" evidence="3">
    <location>
        <begin position="173"/>
        <end position="189"/>
    </location>
</feature>
<feature type="domain" description="Histone RNA hairpin-binding protein RNA-binding" evidence="4">
    <location>
        <begin position="256"/>
        <end position="327"/>
    </location>
</feature>
<feature type="compositionally biased region" description="Gly residues" evidence="3">
    <location>
        <begin position="144"/>
        <end position="153"/>
    </location>
</feature>
<feature type="compositionally biased region" description="Polar residues" evidence="3">
    <location>
        <begin position="44"/>
        <end position="53"/>
    </location>
</feature>
<name>G0UJX1_TRYCI</name>
<dbReference type="VEuPathDB" id="TriTrypDB:TcIL3000_3_1010"/>
<dbReference type="Pfam" id="PF15247">
    <property type="entry name" value="SLBP_RNA_bind"/>
    <property type="match status" value="1"/>
</dbReference>
<dbReference type="GO" id="GO:0006398">
    <property type="term" value="P:mRNA 3'-end processing by stem-loop binding and cleavage"/>
    <property type="evidence" value="ECO:0007669"/>
    <property type="project" value="TreeGrafter"/>
</dbReference>
<proteinExistence type="inferred from homology"/>
<dbReference type="InterPro" id="IPR026502">
    <property type="entry name" value="SLBP1/SLBP2"/>
</dbReference>
<dbReference type="GO" id="GO:0005737">
    <property type="term" value="C:cytoplasm"/>
    <property type="evidence" value="ECO:0007669"/>
    <property type="project" value="TreeGrafter"/>
</dbReference>
<keyword evidence="2" id="KW-0694">RNA-binding</keyword>
<dbReference type="AlphaFoldDB" id="G0UJX1"/>
<feature type="region of interest" description="Disordered" evidence="3">
    <location>
        <begin position="124"/>
        <end position="189"/>
    </location>
</feature>
<dbReference type="GO" id="GO:0003729">
    <property type="term" value="F:mRNA binding"/>
    <property type="evidence" value="ECO:0007669"/>
    <property type="project" value="InterPro"/>
</dbReference>
<comment type="similarity">
    <text evidence="1">Belongs to the SLBP family.</text>
</comment>
<feature type="compositionally biased region" description="Low complexity" evidence="3">
    <location>
        <begin position="54"/>
        <end position="64"/>
    </location>
</feature>
<dbReference type="GO" id="GO:0071207">
    <property type="term" value="F:histone pre-mRNA stem-loop binding"/>
    <property type="evidence" value="ECO:0007669"/>
    <property type="project" value="TreeGrafter"/>
</dbReference>
<protein>
    <recommendedName>
        <fullName evidence="4">Histone RNA hairpin-binding protein RNA-binding domain-containing protein</fullName>
    </recommendedName>
</protein>
<accession>G0UJX1</accession>
<evidence type="ECO:0000256" key="1">
    <source>
        <dbReference type="ARBA" id="ARBA00006151"/>
    </source>
</evidence>
<dbReference type="InterPro" id="IPR029344">
    <property type="entry name" value="SLBP_RNA_bind"/>
</dbReference>
<feature type="compositionally biased region" description="Polar residues" evidence="3">
    <location>
        <begin position="127"/>
        <end position="137"/>
    </location>
</feature>